<organism evidence="1 2">
    <name type="scientific">Vaccinium darrowii</name>
    <dbReference type="NCBI Taxonomy" id="229202"/>
    <lineage>
        <taxon>Eukaryota</taxon>
        <taxon>Viridiplantae</taxon>
        <taxon>Streptophyta</taxon>
        <taxon>Embryophyta</taxon>
        <taxon>Tracheophyta</taxon>
        <taxon>Spermatophyta</taxon>
        <taxon>Magnoliopsida</taxon>
        <taxon>eudicotyledons</taxon>
        <taxon>Gunneridae</taxon>
        <taxon>Pentapetalae</taxon>
        <taxon>asterids</taxon>
        <taxon>Ericales</taxon>
        <taxon>Ericaceae</taxon>
        <taxon>Vaccinioideae</taxon>
        <taxon>Vaccinieae</taxon>
        <taxon>Vaccinium</taxon>
    </lineage>
</organism>
<name>A0ACB7WYZ8_9ERIC</name>
<dbReference type="EMBL" id="CM037152">
    <property type="protein sequence ID" value="KAH7833694.1"/>
    <property type="molecule type" value="Genomic_DNA"/>
</dbReference>
<proteinExistence type="predicted"/>
<gene>
    <name evidence="1" type="ORF">Vadar_008802</name>
</gene>
<comment type="caution">
    <text evidence="1">The sequence shown here is derived from an EMBL/GenBank/DDBJ whole genome shotgun (WGS) entry which is preliminary data.</text>
</comment>
<dbReference type="Proteomes" id="UP000828048">
    <property type="component" value="Chromosome 2"/>
</dbReference>
<evidence type="ECO:0000313" key="2">
    <source>
        <dbReference type="Proteomes" id="UP000828048"/>
    </source>
</evidence>
<protein>
    <submittedName>
        <fullName evidence="1">Uncharacterized protein</fullName>
    </submittedName>
</protein>
<evidence type="ECO:0000313" key="1">
    <source>
        <dbReference type="EMBL" id="KAH7833694.1"/>
    </source>
</evidence>
<keyword evidence="2" id="KW-1185">Reference proteome</keyword>
<reference evidence="1 2" key="1">
    <citation type="journal article" date="2021" name="Hortic Res">
        <title>High-quality reference genome and annotation aids understanding of berry development for evergreen blueberry (Vaccinium darrowii).</title>
        <authorList>
            <person name="Yu J."/>
            <person name="Hulse-Kemp A.M."/>
            <person name="Babiker E."/>
            <person name="Staton M."/>
        </authorList>
    </citation>
    <scope>NUCLEOTIDE SEQUENCE [LARGE SCALE GENOMIC DNA]</scope>
    <source>
        <strain evidence="2">cv. NJ 8807/NJ 8810</strain>
        <tissue evidence="1">Young leaf</tissue>
    </source>
</reference>
<accession>A0ACB7WYZ8</accession>
<sequence length="149" mass="16291">MKILIILLITGSALLCLQANGRSLISEETKKDEANNQLIDDTQMRLDRGKNGATEINPNKNNPGKLSTYGKNPIGGSVPKVDEKETSNNTNEENNSSDNEKNDAYGSYDNPAGSSTDHAHHFYGSYDNPAGPSTKTHHVFTDDHRPDPH</sequence>